<feature type="domain" description="Helicase ATP-binding" evidence="10">
    <location>
        <begin position="303"/>
        <end position="478"/>
    </location>
</feature>
<evidence type="ECO:0000256" key="8">
    <source>
        <dbReference type="ARBA" id="ARBA00049819"/>
    </source>
</evidence>
<evidence type="ECO:0000259" key="11">
    <source>
        <dbReference type="PROSITE" id="PS51194"/>
    </source>
</evidence>
<dbReference type="Proteomes" id="UP000280861">
    <property type="component" value="Unassembled WGS sequence"/>
</dbReference>
<dbReference type="InterPro" id="IPR012340">
    <property type="entry name" value="NA-bd_OB-fold"/>
</dbReference>
<keyword evidence="6" id="KW-0238">DNA-binding</keyword>
<dbReference type="PANTHER" id="PTHR47964">
    <property type="entry name" value="ATP-DEPENDENT DNA HELICASE HOMOLOG RECG, CHLOROPLASTIC"/>
    <property type="match status" value="1"/>
</dbReference>
<dbReference type="Gene3D" id="2.40.50.140">
    <property type="entry name" value="Nucleic acid-binding proteins"/>
    <property type="match status" value="1"/>
</dbReference>
<gene>
    <name evidence="12" type="primary">recG</name>
    <name evidence="12" type="ORF">PSET11_02275</name>
</gene>
<sequence length="755" mass="81548">MSAESTLPLERRIGKSSAAVIQKQLGLATVEELLTYFPRRYMTRGELTPISEIPRDEEVTLLARVLSNTTRTMRARKGTITDIVISDDDGSRGLRVVGGRDFHGKIPGTLKISFFNGFKAKAELLQGRRAIFSGKVTSFNGALGLTNPDFILVDDDPETNGGRDPEAIAAMPIPVYPATAKLPSWKIQAVVRALLQTADLDALPDPIPQTIARREKFLSLAEAYRRIHEPENGADWNRARARFRYQEALVLQTSLARRRAQIAAEDATARNPEPAGILAAFDSALPFTLTKGQLDVGETLAEELARNHPMNRLLQGEVGSGKTVVALRAMLQVVDAGGQAALLAPTEVLAAQHYESIRRTLGPLSADGLLGGLSGGAAVQVSLLTGSMPTAARKQAMLDAAAGTAGIVIGTHALLSDNVSFYDLGLIVVDEQHRFGVEQRDVLRAKARRPPHVLVMTATPIPRTVAMTVFGDLEISTLDELPKGRAPITTHLVGLAENPSWVSRIWSRAREEIDAGHQVYVVCPKIGTDDDGDFSPGESRPPPEETEGEGRELASVTAVVDHLLAEPALAGVPLAPLHGRQDPDTKTQTMASFTANETKLLVSTTVIEVGVDVHNATLMVILDADRFGISQLHQLRGRVGRGGLPGTCLLVTTLEPDHPSRRRLEAVAATTDGFVLSQEDLKLRREGDILGASQSGVRSTLKLLRVLEHGDIIELARGDAQRLVNMDPDLARHPELAAGIEKYLNPEKEAFLERG</sequence>
<feature type="region of interest" description="Disordered" evidence="9">
    <location>
        <begin position="526"/>
        <end position="552"/>
    </location>
</feature>
<dbReference type="Gene3D" id="3.40.50.300">
    <property type="entry name" value="P-loop containing nucleotide triphosphate hydrolases"/>
    <property type="match status" value="2"/>
</dbReference>
<dbReference type="SUPFAM" id="SSF52540">
    <property type="entry name" value="P-loop containing nucleoside triphosphate hydrolases"/>
    <property type="match status" value="2"/>
</dbReference>
<dbReference type="GO" id="GO:0003678">
    <property type="term" value="F:DNA helicase activity"/>
    <property type="evidence" value="ECO:0007669"/>
    <property type="project" value="TreeGrafter"/>
</dbReference>
<keyword evidence="2" id="KW-0227">DNA damage</keyword>
<dbReference type="PROSITE" id="PS51192">
    <property type="entry name" value="HELICASE_ATP_BIND_1"/>
    <property type="match status" value="1"/>
</dbReference>
<organism evidence="12 13">
    <name type="scientific">Arthrobacter ulcerisalmonis</name>
    <dbReference type="NCBI Taxonomy" id="2483813"/>
    <lineage>
        <taxon>Bacteria</taxon>
        <taxon>Bacillati</taxon>
        <taxon>Actinomycetota</taxon>
        <taxon>Actinomycetes</taxon>
        <taxon>Micrococcales</taxon>
        <taxon>Micrococcaceae</taxon>
        <taxon>Arthrobacter</taxon>
    </lineage>
</organism>
<accession>A0A3P5X3F5</accession>
<dbReference type="Pfam" id="PF00270">
    <property type="entry name" value="DEAD"/>
    <property type="match status" value="1"/>
</dbReference>
<dbReference type="AlphaFoldDB" id="A0A3P5X3F5"/>
<keyword evidence="4 12" id="KW-0347">Helicase</keyword>
<dbReference type="InterPro" id="IPR027417">
    <property type="entry name" value="P-loop_NTPase"/>
</dbReference>
<dbReference type="PANTHER" id="PTHR47964:SF1">
    <property type="entry name" value="ATP-DEPENDENT DNA HELICASE HOMOLOG RECG, CHLOROPLASTIC"/>
    <property type="match status" value="1"/>
</dbReference>
<keyword evidence="3 12" id="KW-0378">Hydrolase</keyword>
<keyword evidence="1" id="KW-0547">Nucleotide-binding</keyword>
<dbReference type="RefSeq" id="WP_124092307.1">
    <property type="nucleotide sequence ID" value="NZ_CBCRYA010000023.1"/>
</dbReference>
<evidence type="ECO:0000256" key="1">
    <source>
        <dbReference type="ARBA" id="ARBA00022741"/>
    </source>
</evidence>
<dbReference type="InterPro" id="IPR033454">
    <property type="entry name" value="RecG_wedge"/>
</dbReference>
<keyword evidence="5" id="KW-0067">ATP-binding</keyword>
<reference evidence="12 13" key="1">
    <citation type="submission" date="2018-11" db="EMBL/GenBank/DDBJ databases">
        <authorList>
            <person name="Criscuolo A."/>
        </authorList>
    </citation>
    <scope>NUCLEOTIDE SEQUENCE [LARGE SCALE GENOMIC DNA]</scope>
    <source>
        <strain evidence="12">AT11b</strain>
    </source>
</reference>
<dbReference type="SUPFAM" id="SSF50249">
    <property type="entry name" value="Nucleic acid-binding proteins"/>
    <property type="match status" value="1"/>
</dbReference>
<proteinExistence type="predicted"/>
<dbReference type="PROSITE" id="PS51194">
    <property type="entry name" value="HELICASE_CTER"/>
    <property type="match status" value="1"/>
</dbReference>
<dbReference type="GO" id="GO:0016787">
    <property type="term" value="F:hydrolase activity"/>
    <property type="evidence" value="ECO:0007669"/>
    <property type="project" value="UniProtKB-KW"/>
</dbReference>
<dbReference type="SMART" id="SM00490">
    <property type="entry name" value="HELICc"/>
    <property type="match status" value="1"/>
</dbReference>
<dbReference type="Pfam" id="PF17191">
    <property type="entry name" value="RecG_wedge"/>
    <property type="match status" value="1"/>
</dbReference>
<dbReference type="EMBL" id="UXAU01000031">
    <property type="protein sequence ID" value="VDC29620.1"/>
    <property type="molecule type" value="Genomic_DNA"/>
</dbReference>
<dbReference type="GO" id="GO:0006281">
    <property type="term" value="P:DNA repair"/>
    <property type="evidence" value="ECO:0007669"/>
    <property type="project" value="UniProtKB-KW"/>
</dbReference>
<dbReference type="CDD" id="cd04488">
    <property type="entry name" value="RecG_wedge_OBF"/>
    <property type="match status" value="1"/>
</dbReference>
<keyword evidence="7" id="KW-0234">DNA repair</keyword>
<evidence type="ECO:0000313" key="12">
    <source>
        <dbReference type="EMBL" id="VDC29620.1"/>
    </source>
</evidence>
<dbReference type="GO" id="GO:0003677">
    <property type="term" value="F:DNA binding"/>
    <property type="evidence" value="ECO:0007669"/>
    <property type="project" value="UniProtKB-KW"/>
</dbReference>
<name>A0A3P5X3F5_9MICC</name>
<keyword evidence="13" id="KW-1185">Reference proteome</keyword>
<evidence type="ECO:0000256" key="6">
    <source>
        <dbReference type="ARBA" id="ARBA00023125"/>
    </source>
</evidence>
<feature type="domain" description="Helicase C-terminal" evidence="11">
    <location>
        <begin position="501"/>
        <end position="682"/>
    </location>
</feature>
<evidence type="ECO:0000256" key="9">
    <source>
        <dbReference type="SAM" id="MobiDB-lite"/>
    </source>
</evidence>
<evidence type="ECO:0000313" key="13">
    <source>
        <dbReference type="Proteomes" id="UP000280861"/>
    </source>
</evidence>
<dbReference type="CDD" id="cd17992">
    <property type="entry name" value="DEXHc_RecG"/>
    <property type="match status" value="1"/>
</dbReference>
<dbReference type="InterPro" id="IPR001650">
    <property type="entry name" value="Helicase_C-like"/>
</dbReference>
<dbReference type="InterPro" id="IPR045562">
    <property type="entry name" value="RecG_dom3_C"/>
</dbReference>
<evidence type="ECO:0000256" key="7">
    <source>
        <dbReference type="ARBA" id="ARBA00023204"/>
    </source>
</evidence>
<dbReference type="Pfam" id="PF19833">
    <property type="entry name" value="RecG_dom3_C"/>
    <property type="match status" value="1"/>
</dbReference>
<dbReference type="InterPro" id="IPR047112">
    <property type="entry name" value="RecG/Mfd"/>
</dbReference>
<evidence type="ECO:0000256" key="5">
    <source>
        <dbReference type="ARBA" id="ARBA00022840"/>
    </source>
</evidence>
<evidence type="ECO:0000256" key="4">
    <source>
        <dbReference type="ARBA" id="ARBA00022806"/>
    </source>
</evidence>
<evidence type="ECO:0000259" key="10">
    <source>
        <dbReference type="PROSITE" id="PS51192"/>
    </source>
</evidence>
<dbReference type="GO" id="GO:0005524">
    <property type="term" value="F:ATP binding"/>
    <property type="evidence" value="ECO:0007669"/>
    <property type="project" value="UniProtKB-KW"/>
</dbReference>
<dbReference type="Pfam" id="PF00271">
    <property type="entry name" value="Helicase_C"/>
    <property type="match status" value="1"/>
</dbReference>
<dbReference type="InterPro" id="IPR014001">
    <property type="entry name" value="Helicase_ATP-bd"/>
</dbReference>
<dbReference type="SMART" id="SM00487">
    <property type="entry name" value="DEXDc"/>
    <property type="match status" value="1"/>
</dbReference>
<protein>
    <recommendedName>
        <fullName evidence="8">Probable DNA 3'-5' helicase RecG</fullName>
    </recommendedName>
</protein>
<evidence type="ECO:0000256" key="3">
    <source>
        <dbReference type="ARBA" id="ARBA00022801"/>
    </source>
</evidence>
<dbReference type="OrthoDB" id="9804325at2"/>
<evidence type="ECO:0000256" key="2">
    <source>
        <dbReference type="ARBA" id="ARBA00022763"/>
    </source>
</evidence>
<dbReference type="InterPro" id="IPR011545">
    <property type="entry name" value="DEAD/DEAH_box_helicase_dom"/>
</dbReference>